<dbReference type="AlphaFoldDB" id="A0A0N0H143"/>
<name>A0A0N0H143_9ACTN</name>
<dbReference type="InterPro" id="IPR012341">
    <property type="entry name" value="6hp_glycosidase-like_sf"/>
</dbReference>
<accession>A0A0N0H143</accession>
<evidence type="ECO:0000313" key="1">
    <source>
        <dbReference type="EMBL" id="KPC63920.1"/>
    </source>
</evidence>
<reference evidence="2" key="1">
    <citation type="submission" date="2015-07" db="EMBL/GenBank/DDBJ databases">
        <authorList>
            <person name="Ju K.-S."/>
            <person name="Doroghazi J.R."/>
            <person name="Metcalf W.W."/>
        </authorList>
    </citation>
    <scope>NUCLEOTIDE SEQUENCE [LARGE SCALE GENOMIC DNA]</scope>
    <source>
        <strain evidence="2">NRRL ISP-5002</strain>
    </source>
</reference>
<dbReference type="InterPro" id="IPR008928">
    <property type="entry name" value="6-hairpin_glycosidase_sf"/>
</dbReference>
<dbReference type="Gene3D" id="1.50.10.10">
    <property type="match status" value="2"/>
</dbReference>
<sequence length="366" mass="38324">MNSSPGDARWAERALAALWERVSVTADEVGPRFPLYADPDSGSWTSASRGSWTGGFWAGLLWLRALSSGAPEHRAAAADCTRRLRYWVEQDTATRGLILWYGTALAAGPGGDEAAGGLRTDAARACLAAYDAEWGLVPWGGAFGGPRLLARADGVPGLVPLLAHAPGGGKAAARGHLARHLGLCLAEDPPRPAWQPRPDGTWAARSEPAPGWSRTVAWLLLAVADGIHWCGDGELGPSAGELGRSARELIALRLAPGSRIVPPAQDGRPSGPVDTSAAAVEAVAALKLSALARKAGDGPEGDRLADRGRLILHRLAAEHRSPSGALLDGCYDAGRGLATRHELIWGDFFFAWGLAMLTGRAGPFTM</sequence>
<dbReference type="SUPFAM" id="SSF48208">
    <property type="entry name" value="Six-hairpin glycosidases"/>
    <property type="match status" value="1"/>
</dbReference>
<gene>
    <name evidence="1" type="ORF">ADL29_14755</name>
</gene>
<dbReference type="Proteomes" id="UP000037982">
    <property type="component" value="Unassembled WGS sequence"/>
</dbReference>
<dbReference type="RefSeq" id="WP_053924106.1">
    <property type="nucleotide sequence ID" value="NZ_LGKG01000113.1"/>
</dbReference>
<keyword evidence="2" id="KW-1185">Reference proteome</keyword>
<comment type="caution">
    <text evidence="1">The sequence shown here is derived from an EMBL/GenBank/DDBJ whole genome shotgun (WGS) entry which is preliminary data.</text>
</comment>
<proteinExistence type="predicted"/>
<dbReference type="EMBL" id="LGKG01000113">
    <property type="protein sequence ID" value="KPC63920.1"/>
    <property type="molecule type" value="Genomic_DNA"/>
</dbReference>
<dbReference type="GO" id="GO:0005975">
    <property type="term" value="P:carbohydrate metabolic process"/>
    <property type="evidence" value="ECO:0007669"/>
    <property type="project" value="InterPro"/>
</dbReference>
<dbReference type="PATRIC" id="fig|66876.3.peg.3252"/>
<evidence type="ECO:0000313" key="2">
    <source>
        <dbReference type="Proteomes" id="UP000037982"/>
    </source>
</evidence>
<organism evidence="1 2">
    <name type="scientific">Streptomyces chattanoogensis</name>
    <dbReference type="NCBI Taxonomy" id="66876"/>
    <lineage>
        <taxon>Bacteria</taxon>
        <taxon>Bacillati</taxon>
        <taxon>Actinomycetota</taxon>
        <taxon>Actinomycetes</taxon>
        <taxon>Kitasatosporales</taxon>
        <taxon>Streptomycetaceae</taxon>
        <taxon>Streptomyces</taxon>
    </lineage>
</organism>
<protein>
    <submittedName>
        <fullName evidence="1">Sugar ABC transporter permease</fullName>
    </submittedName>
</protein>